<protein>
    <submittedName>
        <fullName evidence="1">Uncharacterized protein</fullName>
    </submittedName>
</protein>
<keyword evidence="2" id="KW-1185">Reference proteome</keyword>
<evidence type="ECO:0000313" key="1">
    <source>
        <dbReference type="EMBL" id="MBW0484785.1"/>
    </source>
</evidence>
<gene>
    <name evidence="1" type="ORF">O181_024500</name>
</gene>
<name>A0A9Q3CL20_9BASI</name>
<comment type="caution">
    <text evidence="1">The sequence shown here is derived from an EMBL/GenBank/DDBJ whole genome shotgun (WGS) entry which is preliminary data.</text>
</comment>
<accession>A0A9Q3CL20</accession>
<dbReference type="AlphaFoldDB" id="A0A9Q3CL20"/>
<evidence type="ECO:0000313" key="2">
    <source>
        <dbReference type="Proteomes" id="UP000765509"/>
    </source>
</evidence>
<proteinExistence type="predicted"/>
<sequence length="97" mass="10874">MQSAQFWTHLSFPSGLREHVGDAASCLVCAKFTLICHPWKCSIAFFDIHSLSVLSQNCVLHAYRPSSIPMSPDSRPIELLWAQKDHSKDLASFTLGR</sequence>
<organism evidence="1 2">
    <name type="scientific">Austropuccinia psidii MF-1</name>
    <dbReference type="NCBI Taxonomy" id="1389203"/>
    <lineage>
        <taxon>Eukaryota</taxon>
        <taxon>Fungi</taxon>
        <taxon>Dikarya</taxon>
        <taxon>Basidiomycota</taxon>
        <taxon>Pucciniomycotina</taxon>
        <taxon>Pucciniomycetes</taxon>
        <taxon>Pucciniales</taxon>
        <taxon>Sphaerophragmiaceae</taxon>
        <taxon>Austropuccinia</taxon>
    </lineage>
</organism>
<dbReference type="Proteomes" id="UP000765509">
    <property type="component" value="Unassembled WGS sequence"/>
</dbReference>
<reference evidence="1" key="1">
    <citation type="submission" date="2021-03" db="EMBL/GenBank/DDBJ databases">
        <title>Draft genome sequence of rust myrtle Austropuccinia psidii MF-1, a brazilian biotype.</title>
        <authorList>
            <person name="Quecine M.C."/>
            <person name="Pachon D.M.R."/>
            <person name="Bonatelli M.L."/>
            <person name="Correr F.H."/>
            <person name="Franceschini L.M."/>
            <person name="Leite T.F."/>
            <person name="Margarido G.R.A."/>
            <person name="Almeida C.A."/>
            <person name="Ferrarezi J.A."/>
            <person name="Labate C.A."/>
        </authorList>
    </citation>
    <scope>NUCLEOTIDE SEQUENCE</scope>
    <source>
        <strain evidence="1">MF-1</strain>
    </source>
</reference>
<dbReference type="EMBL" id="AVOT02007853">
    <property type="protein sequence ID" value="MBW0484785.1"/>
    <property type="molecule type" value="Genomic_DNA"/>
</dbReference>